<dbReference type="PROSITE" id="PS50042">
    <property type="entry name" value="CNMP_BINDING_3"/>
    <property type="match status" value="1"/>
</dbReference>
<dbReference type="GO" id="GO:0003700">
    <property type="term" value="F:DNA-binding transcription factor activity"/>
    <property type="evidence" value="ECO:0007669"/>
    <property type="project" value="TreeGrafter"/>
</dbReference>
<proteinExistence type="predicted"/>
<dbReference type="InterPro" id="IPR014710">
    <property type="entry name" value="RmlC-like_jellyroll"/>
</dbReference>
<dbReference type="RefSeq" id="WP_130554947.1">
    <property type="nucleotide sequence ID" value="NZ_SHGT01000022.1"/>
</dbReference>
<dbReference type="GO" id="GO:0005829">
    <property type="term" value="C:cytosol"/>
    <property type="evidence" value="ECO:0007669"/>
    <property type="project" value="TreeGrafter"/>
</dbReference>
<dbReference type="CDD" id="cd00038">
    <property type="entry name" value="CAP_ED"/>
    <property type="match status" value="1"/>
</dbReference>
<dbReference type="Proteomes" id="UP000291525">
    <property type="component" value="Unassembled WGS sequence"/>
</dbReference>
<protein>
    <submittedName>
        <fullName evidence="2">Crp/Fnr family transcriptional regulator</fullName>
    </submittedName>
</protein>
<dbReference type="AlphaFoldDB" id="A0A4Q8L1P3"/>
<dbReference type="SUPFAM" id="SSF46785">
    <property type="entry name" value="Winged helix' DNA-binding domain"/>
    <property type="match status" value="1"/>
</dbReference>
<dbReference type="SUPFAM" id="SSF51206">
    <property type="entry name" value="cAMP-binding domain-like"/>
    <property type="match status" value="1"/>
</dbReference>
<evidence type="ECO:0000313" key="3">
    <source>
        <dbReference type="Proteomes" id="UP000291525"/>
    </source>
</evidence>
<dbReference type="InterPro" id="IPR018490">
    <property type="entry name" value="cNMP-bd_dom_sf"/>
</dbReference>
<organism evidence="2 3">
    <name type="scientific">Streptococcus parasuis</name>
    <dbReference type="NCBI Taxonomy" id="1501662"/>
    <lineage>
        <taxon>Bacteria</taxon>
        <taxon>Bacillati</taxon>
        <taxon>Bacillota</taxon>
        <taxon>Bacilli</taxon>
        <taxon>Lactobacillales</taxon>
        <taxon>Streptococcaceae</taxon>
        <taxon>Streptococcus</taxon>
    </lineage>
</organism>
<dbReference type="OrthoDB" id="9810708at2"/>
<dbReference type="InterPro" id="IPR050397">
    <property type="entry name" value="Env_Response_Regulators"/>
</dbReference>
<reference evidence="2 3" key="1">
    <citation type="submission" date="2019-02" db="EMBL/GenBank/DDBJ databases">
        <title>First genome of the species Streptococcus parasuis.</title>
        <authorList>
            <person name="Stevens M.J.A."/>
            <person name="Stephan R."/>
        </authorList>
    </citation>
    <scope>NUCLEOTIDE SEQUENCE [LARGE SCALE GENOMIC DNA]</scope>
    <source>
        <strain evidence="2 3">4253</strain>
    </source>
</reference>
<evidence type="ECO:0000313" key="2">
    <source>
        <dbReference type="EMBL" id="TAA13365.1"/>
    </source>
</evidence>
<evidence type="ECO:0000259" key="1">
    <source>
        <dbReference type="PROSITE" id="PS50042"/>
    </source>
</evidence>
<dbReference type="Pfam" id="PF00027">
    <property type="entry name" value="cNMP_binding"/>
    <property type="match status" value="1"/>
</dbReference>
<dbReference type="InterPro" id="IPR000595">
    <property type="entry name" value="cNMP-bd_dom"/>
</dbReference>
<sequence>MISNEQYDYLKTHQTFAQLTREAFDQLARHIRFRKIAKGQVIFYAQDPRDYFFVLSRGYARIEQYDETDTFTYLDYIREDSAFPFGGMFQDKDYFYTAIAITDVECFIIPMDLFESLSMVNPRQLVYICKKLSRVLHFQELRLRNALQSKATERVIQVLALLYWDMCQPNHLSSLPFEIHILELSQLAATTRETVSHVLKQLISEEKITYCHKKLTYLDTTFFLENLTETH</sequence>
<gene>
    <name evidence="2" type="ORF">EXW74_04960</name>
</gene>
<dbReference type="SMART" id="SM00100">
    <property type="entry name" value="cNMP"/>
    <property type="match status" value="1"/>
</dbReference>
<dbReference type="PANTHER" id="PTHR24567">
    <property type="entry name" value="CRP FAMILY TRANSCRIPTIONAL REGULATORY PROTEIN"/>
    <property type="match status" value="1"/>
</dbReference>
<accession>A0A4Q8L1P3</accession>
<dbReference type="InterPro" id="IPR036388">
    <property type="entry name" value="WH-like_DNA-bd_sf"/>
</dbReference>
<dbReference type="Gene3D" id="1.10.10.10">
    <property type="entry name" value="Winged helix-like DNA-binding domain superfamily/Winged helix DNA-binding domain"/>
    <property type="match status" value="1"/>
</dbReference>
<feature type="domain" description="Cyclic nucleotide-binding" evidence="1">
    <location>
        <begin position="15"/>
        <end position="117"/>
    </location>
</feature>
<name>A0A4Q8L1P3_9STRE</name>
<comment type="caution">
    <text evidence="2">The sequence shown here is derived from an EMBL/GenBank/DDBJ whole genome shotgun (WGS) entry which is preliminary data.</text>
</comment>
<dbReference type="InterPro" id="IPR036390">
    <property type="entry name" value="WH_DNA-bd_sf"/>
</dbReference>
<dbReference type="EMBL" id="SHGT01000022">
    <property type="protein sequence ID" value="TAA13365.1"/>
    <property type="molecule type" value="Genomic_DNA"/>
</dbReference>
<dbReference type="PANTHER" id="PTHR24567:SF74">
    <property type="entry name" value="HTH-TYPE TRANSCRIPTIONAL REGULATOR ARCR"/>
    <property type="match status" value="1"/>
</dbReference>
<dbReference type="Gene3D" id="2.60.120.10">
    <property type="entry name" value="Jelly Rolls"/>
    <property type="match status" value="1"/>
</dbReference>